<dbReference type="InterPro" id="IPR042261">
    <property type="entry name" value="Lsr2-like_dimerization"/>
</dbReference>
<dbReference type="Gene3D" id="3.30.60.230">
    <property type="entry name" value="Lsr2, dimerization domain"/>
    <property type="match status" value="1"/>
</dbReference>
<dbReference type="Gene3D" id="4.10.320.10">
    <property type="entry name" value="E3-binding domain"/>
    <property type="match status" value="1"/>
</dbReference>
<evidence type="ECO:0000313" key="6">
    <source>
        <dbReference type="Proteomes" id="UP000654947"/>
    </source>
</evidence>
<dbReference type="RefSeq" id="WP_017576503.1">
    <property type="nucleotide sequence ID" value="NZ_BMXL01000028.1"/>
</dbReference>
<evidence type="ECO:0000259" key="4">
    <source>
        <dbReference type="Pfam" id="PF23359"/>
    </source>
</evidence>
<reference evidence="5 6" key="1">
    <citation type="journal article" date="2014" name="Int. J. Syst. Evol. Microbiol.">
        <title>Complete genome sequence of Corynebacterium casei LMG S-19264T (=DSM 44701T), isolated from a smear-ripened cheese.</title>
        <authorList>
            <consortium name="US DOE Joint Genome Institute (JGI-PGF)"/>
            <person name="Walter F."/>
            <person name="Albersmeier A."/>
            <person name="Kalinowski J."/>
            <person name="Ruckert C."/>
        </authorList>
    </citation>
    <scope>NUCLEOTIDE SEQUENCE [LARGE SCALE GENOMIC DNA]</scope>
    <source>
        <strain evidence="5 6">KCTC 19473</strain>
    </source>
</reference>
<dbReference type="InterPro" id="IPR055370">
    <property type="entry name" value="Lsr2_DNA-bd"/>
</dbReference>
<sequence>MAQKVEVLLIDDLDGGEASETVTFGLDGSTYEVDLSSDNAEKLRESLGSFIEAGRKKARKATKGKTKTARSSSNPQRAAQIRAWAKEAGLEVNERGRIPQSVVDKYEAAQKD</sequence>
<name>A0A918XII5_9ACTN</name>
<dbReference type="InterPro" id="IPR036625">
    <property type="entry name" value="E3-bd_dom_sf"/>
</dbReference>
<evidence type="ECO:0000256" key="2">
    <source>
        <dbReference type="SAM" id="MobiDB-lite"/>
    </source>
</evidence>
<dbReference type="InterPro" id="IPR024412">
    <property type="entry name" value="Lsr2_dim_dom"/>
</dbReference>
<feature type="compositionally biased region" description="Basic residues" evidence="2">
    <location>
        <begin position="56"/>
        <end position="68"/>
    </location>
</feature>
<evidence type="ECO:0000313" key="5">
    <source>
        <dbReference type="EMBL" id="GHD33775.1"/>
    </source>
</evidence>
<dbReference type="Pfam" id="PF11774">
    <property type="entry name" value="Lsr2"/>
    <property type="match status" value="1"/>
</dbReference>
<accession>A0A918XII5</accession>
<dbReference type="Proteomes" id="UP000654947">
    <property type="component" value="Unassembled WGS sequence"/>
</dbReference>
<feature type="region of interest" description="Disordered" evidence="2">
    <location>
        <begin position="54"/>
        <end position="80"/>
    </location>
</feature>
<dbReference type="GO" id="GO:0016746">
    <property type="term" value="F:acyltransferase activity"/>
    <property type="evidence" value="ECO:0007669"/>
    <property type="project" value="InterPro"/>
</dbReference>
<feature type="domain" description="Lsr2 DNA-binding" evidence="4">
    <location>
        <begin position="75"/>
        <end position="109"/>
    </location>
</feature>
<protein>
    <submittedName>
        <fullName evidence="5">Lsr2 family protein</fullName>
    </submittedName>
</protein>
<gene>
    <name evidence="5" type="ORF">GCM10007147_38800</name>
</gene>
<comment type="caution">
    <text evidence="5">The sequence shown here is derived from an EMBL/GenBank/DDBJ whole genome shotgun (WGS) entry which is preliminary data.</text>
</comment>
<organism evidence="5 6">
    <name type="scientific">Nocardiopsis kunsanensis</name>
    <dbReference type="NCBI Taxonomy" id="141693"/>
    <lineage>
        <taxon>Bacteria</taxon>
        <taxon>Bacillati</taxon>
        <taxon>Actinomycetota</taxon>
        <taxon>Actinomycetes</taxon>
        <taxon>Streptosporangiales</taxon>
        <taxon>Nocardiopsidaceae</taxon>
        <taxon>Nocardiopsis</taxon>
    </lineage>
</organism>
<dbReference type="GO" id="GO:0003677">
    <property type="term" value="F:DNA binding"/>
    <property type="evidence" value="ECO:0007669"/>
    <property type="project" value="UniProtKB-KW"/>
</dbReference>
<dbReference type="AlphaFoldDB" id="A0A918XII5"/>
<keyword evidence="6" id="KW-1185">Reference proteome</keyword>
<feature type="domain" description="Lsr2 dimerization" evidence="3">
    <location>
        <begin position="1"/>
        <end position="56"/>
    </location>
</feature>
<keyword evidence="1" id="KW-0238">DNA-binding</keyword>
<evidence type="ECO:0000256" key="1">
    <source>
        <dbReference type="ARBA" id="ARBA00023125"/>
    </source>
</evidence>
<proteinExistence type="predicted"/>
<dbReference type="Pfam" id="PF23359">
    <property type="entry name" value="Lsr2_DNA-bd"/>
    <property type="match status" value="1"/>
</dbReference>
<dbReference type="EMBL" id="BMXL01000028">
    <property type="protein sequence ID" value="GHD33775.1"/>
    <property type="molecule type" value="Genomic_DNA"/>
</dbReference>
<evidence type="ECO:0000259" key="3">
    <source>
        <dbReference type="Pfam" id="PF11774"/>
    </source>
</evidence>